<comment type="caution">
    <text evidence="1">The sequence shown here is derived from an EMBL/GenBank/DDBJ whole genome shotgun (WGS) entry which is preliminary data.</text>
</comment>
<proteinExistence type="predicted"/>
<reference evidence="1 2" key="1">
    <citation type="journal article" date="2019" name="Commun. Biol.">
        <title>The bagworm genome reveals a unique fibroin gene that provides high tensile strength.</title>
        <authorList>
            <person name="Kono N."/>
            <person name="Nakamura H."/>
            <person name="Ohtoshi R."/>
            <person name="Tomita M."/>
            <person name="Numata K."/>
            <person name="Arakawa K."/>
        </authorList>
    </citation>
    <scope>NUCLEOTIDE SEQUENCE [LARGE SCALE GENOMIC DNA]</scope>
</reference>
<gene>
    <name evidence="1" type="ORF">EVAR_45271_1</name>
</gene>
<sequence length="170" mass="18711">MKPFGYDYDHEYWNNSVEITTESDPGRVDECVNFLIVLTLVIEVNDNEFSGRHIAYVATQQGSTEFKPASPASLPGALSARLSTRQTAAVTPTSILVNQHSSLFSPKLYLRINIITSINLACAQQRTSIEAPTGLRHSANLIRTPLRKIVVCDANSDGSDEWADALIEKC</sequence>
<name>A0A4C1XBH7_EUMVA</name>
<evidence type="ECO:0000313" key="1">
    <source>
        <dbReference type="EMBL" id="GBP61251.1"/>
    </source>
</evidence>
<dbReference type="Proteomes" id="UP000299102">
    <property type="component" value="Unassembled WGS sequence"/>
</dbReference>
<dbReference type="EMBL" id="BGZK01000808">
    <property type="protein sequence ID" value="GBP61251.1"/>
    <property type="molecule type" value="Genomic_DNA"/>
</dbReference>
<dbReference type="AlphaFoldDB" id="A0A4C1XBH7"/>
<accession>A0A4C1XBH7</accession>
<protein>
    <submittedName>
        <fullName evidence="1">Uncharacterized protein</fullName>
    </submittedName>
</protein>
<keyword evidence="2" id="KW-1185">Reference proteome</keyword>
<evidence type="ECO:0000313" key="2">
    <source>
        <dbReference type="Proteomes" id="UP000299102"/>
    </source>
</evidence>
<organism evidence="1 2">
    <name type="scientific">Eumeta variegata</name>
    <name type="common">Bagworm moth</name>
    <name type="synonym">Eumeta japonica</name>
    <dbReference type="NCBI Taxonomy" id="151549"/>
    <lineage>
        <taxon>Eukaryota</taxon>
        <taxon>Metazoa</taxon>
        <taxon>Ecdysozoa</taxon>
        <taxon>Arthropoda</taxon>
        <taxon>Hexapoda</taxon>
        <taxon>Insecta</taxon>
        <taxon>Pterygota</taxon>
        <taxon>Neoptera</taxon>
        <taxon>Endopterygota</taxon>
        <taxon>Lepidoptera</taxon>
        <taxon>Glossata</taxon>
        <taxon>Ditrysia</taxon>
        <taxon>Tineoidea</taxon>
        <taxon>Psychidae</taxon>
        <taxon>Oiketicinae</taxon>
        <taxon>Eumeta</taxon>
    </lineage>
</organism>